<sequence>MKLNSKISKIKESQTLKLNAKAIGLKKQGLDIINLTAGELDFDTPKVIQNEVRKKLAENKYTPVPGLTELRKNIASSVQKNYQIKTSKKNIVVTAGGKQALYEVFQTILNPGDEVLIPIPAWVSYEQQVLLTGGKPVFVPLTKTFDLDVSEIKKHFTKKTKALILNSPHNPTGAIFTKKNLEVLKKLLKNKSIFVICDDIYEKLVFSKKYILPSKILKPCKNLIIINGFSKSHALTGWRIGYVAANPDIVETIAKIQSQTSGNASVISQYAALAALKFPKTDYLQILQKRRRLVGRLLNDLPKISFNFPEGSFYFFLNIKKIDQNSKQFCQRLLKSTGILLVPGEAFRARGFVRLSFAASEKNLKTAVNRLRNFVENY</sequence>
<dbReference type="FunFam" id="3.40.640.10:FF:000033">
    <property type="entry name" value="Aspartate aminotransferase"/>
    <property type="match status" value="1"/>
</dbReference>
<dbReference type="InterPro" id="IPR004838">
    <property type="entry name" value="NHTrfase_class1_PyrdxlP-BS"/>
</dbReference>
<evidence type="ECO:0000259" key="7">
    <source>
        <dbReference type="Pfam" id="PF00155"/>
    </source>
</evidence>
<keyword evidence="5" id="KW-0663">Pyridoxal phosphate</keyword>
<evidence type="ECO:0000256" key="3">
    <source>
        <dbReference type="ARBA" id="ARBA00022576"/>
    </source>
</evidence>
<evidence type="ECO:0000256" key="1">
    <source>
        <dbReference type="ARBA" id="ARBA00001933"/>
    </source>
</evidence>
<comment type="similarity">
    <text evidence="2 6">Belongs to the class-I pyridoxal-phosphate-dependent aminotransferase family.</text>
</comment>
<dbReference type="AlphaFoldDB" id="A0A2H0VE84"/>
<evidence type="ECO:0000256" key="2">
    <source>
        <dbReference type="ARBA" id="ARBA00007441"/>
    </source>
</evidence>
<dbReference type="InterPro" id="IPR004839">
    <property type="entry name" value="Aminotransferase_I/II_large"/>
</dbReference>
<dbReference type="InterPro" id="IPR015424">
    <property type="entry name" value="PyrdxlP-dep_Trfase"/>
</dbReference>
<organism evidence="8 9">
    <name type="scientific">Candidatus Doudnabacteria bacterium CG10_big_fil_rev_8_21_14_0_10_41_10</name>
    <dbReference type="NCBI Taxonomy" id="1974551"/>
    <lineage>
        <taxon>Bacteria</taxon>
        <taxon>Candidatus Doudnaibacteriota</taxon>
    </lineage>
</organism>
<dbReference type="PANTHER" id="PTHR46383">
    <property type="entry name" value="ASPARTATE AMINOTRANSFERASE"/>
    <property type="match status" value="1"/>
</dbReference>
<feature type="domain" description="Aminotransferase class I/classII large" evidence="7">
    <location>
        <begin position="31"/>
        <end position="371"/>
    </location>
</feature>
<dbReference type="CDD" id="cd00609">
    <property type="entry name" value="AAT_like"/>
    <property type="match status" value="1"/>
</dbReference>
<dbReference type="PROSITE" id="PS00105">
    <property type="entry name" value="AA_TRANSFER_CLASS_1"/>
    <property type="match status" value="1"/>
</dbReference>
<comment type="caution">
    <text evidence="8">The sequence shown here is derived from an EMBL/GenBank/DDBJ whole genome shotgun (WGS) entry which is preliminary data.</text>
</comment>
<dbReference type="GO" id="GO:0008483">
    <property type="term" value="F:transaminase activity"/>
    <property type="evidence" value="ECO:0007669"/>
    <property type="project" value="UniProtKB-KW"/>
</dbReference>
<dbReference type="Gene3D" id="3.90.1150.10">
    <property type="entry name" value="Aspartate Aminotransferase, domain 1"/>
    <property type="match status" value="1"/>
</dbReference>
<dbReference type="InterPro" id="IPR015422">
    <property type="entry name" value="PyrdxlP-dep_Trfase_small"/>
</dbReference>
<protein>
    <recommendedName>
        <fullName evidence="6">Aminotransferase</fullName>
        <ecNumber evidence="6">2.6.1.-</ecNumber>
    </recommendedName>
</protein>
<name>A0A2H0VE84_9BACT</name>
<keyword evidence="3 6" id="KW-0032">Aminotransferase</keyword>
<dbReference type="PANTHER" id="PTHR46383:SF1">
    <property type="entry name" value="ASPARTATE AMINOTRANSFERASE"/>
    <property type="match status" value="1"/>
</dbReference>
<dbReference type="InterPro" id="IPR050596">
    <property type="entry name" value="AspAT/PAT-like"/>
</dbReference>
<dbReference type="GO" id="GO:0030170">
    <property type="term" value="F:pyridoxal phosphate binding"/>
    <property type="evidence" value="ECO:0007669"/>
    <property type="project" value="InterPro"/>
</dbReference>
<dbReference type="EMBL" id="PFAJ01000020">
    <property type="protein sequence ID" value="PIR97405.1"/>
    <property type="molecule type" value="Genomic_DNA"/>
</dbReference>
<keyword evidence="4 6" id="KW-0808">Transferase</keyword>
<evidence type="ECO:0000313" key="8">
    <source>
        <dbReference type="EMBL" id="PIR97405.1"/>
    </source>
</evidence>
<gene>
    <name evidence="8" type="ORF">COT91_01590</name>
</gene>
<evidence type="ECO:0000256" key="4">
    <source>
        <dbReference type="ARBA" id="ARBA00022679"/>
    </source>
</evidence>
<evidence type="ECO:0000256" key="5">
    <source>
        <dbReference type="ARBA" id="ARBA00022898"/>
    </source>
</evidence>
<dbReference type="InterPro" id="IPR015421">
    <property type="entry name" value="PyrdxlP-dep_Trfase_major"/>
</dbReference>
<dbReference type="GO" id="GO:0006520">
    <property type="term" value="P:amino acid metabolic process"/>
    <property type="evidence" value="ECO:0007669"/>
    <property type="project" value="InterPro"/>
</dbReference>
<dbReference type="Proteomes" id="UP000230557">
    <property type="component" value="Unassembled WGS sequence"/>
</dbReference>
<evidence type="ECO:0000313" key="9">
    <source>
        <dbReference type="Proteomes" id="UP000230557"/>
    </source>
</evidence>
<dbReference type="Gene3D" id="3.40.640.10">
    <property type="entry name" value="Type I PLP-dependent aspartate aminotransferase-like (Major domain)"/>
    <property type="match status" value="1"/>
</dbReference>
<accession>A0A2H0VE84</accession>
<dbReference type="EC" id="2.6.1.-" evidence="6"/>
<evidence type="ECO:0000256" key="6">
    <source>
        <dbReference type="RuleBase" id="RU000481"/>
    </source>
</evidence>
<dbReference type="Pfam" id="PF00155">
    <property type="entry name" value="Aminotran_1_2"/>
    <property type="match status" value="1"/>
</dbReference>
<reference evidence="9" key="1">
    <citation type="submission" date="2017-09" db="EMBL/GenBank/DDBJ databases">
        <title>Depth-based differentiation of microbial function through sediment-hosted aquifers and enrichment of novel symbionts in the deep terrestrial subsurface.</title>
        <authorList>
            <person name="Probst A.J."/>
            <person name="Ladd B."/>
            <person name="Jarett J.K."/>
            <person name="Geller-Mcgrath D.E."/>
            <person name="Sieber C.M.K."/>
            <person name="Emerson J.B."/>
            <person name="Anantharaman K."/>
            <person name="Thomas B.C."/>
            <person name="Malmstrom R."/>
            <person name="Stieglmeier M."/>
            <person name="Klingl A."/>
            <person name="Woyke T."/>
            <person name="Ryan C.M."/>
            <person name="Banfield J.F."/>
        </authorList>
    </citation>
    <scope>NUCLEOTIDE SEQUENCE [LARGE SCALE GENOMIC DNA]</scope>
</reference>
<dbReference type="SUPFAM" id="SSF53383">
    <property type="entry name" value="PLP-dependent transferases"/>
    <property type="match status" value="1"/>
</dbReference>
<comment type="cofactor">
    <cofactor evidence="1 6">
        <name>pyridoxal 5'-phosphate</name>
        <dbReference type="ChEBI" id="CHEBI:597326"/>
    </cofactor>
</comment>
<proteinExistence type="inferred from homology"/>